<comment type="caution">
    <text evidence="1">The sequence shown here is derived from an EMBL/GenBank/DDBJ whole genome shotgun (WGS) entry which is preliminary data.</text>
</comment>
<reference evidence="1 2" key="1">
    <citation type="submission" date="2020-06" db="EMBL/GenBank/DDBJ databases">
        <title>Sulfitobacter algicola sp. nov., isolated from green algae.</title>
        <authorList>
            <person name="Wang C."/>
        </authorList>
    </citation>
    <scope>NUCLEOTIDE SEQUENCE [LARGE SCALE GENOMIC DNA]</scope>
    <source>
        <strain evidence="1 2">1151</strain>
    </source>
</reference>
<keyword evidence="2" id="KW-1185">Reference proteome</keyword>
<dbReference type="Pfam" id="PF04268">
    <property type="entry name" value="SoxG"/>
    <property type="match status" value="1"/>
</dbReference>
<evidence type="ECO:0000313" key="2">
    <source>
        <dbReference type="Proteomes" id="UP000777935"/>
    </source>
</evidence>
<gene>
    <name evidence="1" type="ORF">HRQ87_16365</name>
</gene>
<dbReference type="Proteomes" id="UP000777935">
    <property type="component" value="Unassembled WGS sequence"/>
</dbReference>
<dbReference type="SUPFAM" id="SSF103025">
    <property type="entry name" value="Folate-binding domain"/>
    <property type="match status" value="1"/>
</dbReference>
<sequence>MSDTFAMIEQVGPRGMMTLRGDLSSTKLKNAATGVAGVDFPGISECNCVDERGIAWMSPDEVLVITPYDEIAKDLKRMQKILSGTHHLLANVSDARSVFMISGAKSREIIAKLSPVDLHPDSLIPGQFRRTRLAQVPAAFWMRDKNTFELICFRSVADYVSTLLHNAASAGSEVGYFQ</sequence>
<dbReference type="InterPro" id="IPR007375">
    <property type="entry name" value="SoxG"/>
</dbReference>
<evidence type="ECO:0000313" key="1">
    <source>
        <dbReference type="EMBL" id="NSX56365.1"/>
    </source>
</evidence>
<proteinExistence type="predicted"/>
<dbReference type="Gene3D" id="3.30.1360.120">
    <property type="entry name" value="Probable tRNA modification gtpase trme, domain 1"/>
    <property type="match status" value="1"/>
</dbReference>
<protein>
    <submittedName>
        <fullName evidence="1">Sarcosine oxidase subunit gamma</fullName>
    </submittedName>
</protein>
<name>A0ABX2IYI7_9RHOB</name>
<dbReference type="InterPro" id="IPR027266">
    <property type="entry name" value="TrmE/GcvT-like"/>
</dbReference>
<dbReference type="RefSeq" id="WP_174139520.1">
    <property type="nucleotide sequence ID" value="NZ_JABUFE010000012.1"/>
</dbReference>
<dbReference type="EMBL" id="JABUFE010000012">
    <property type="protein sequence ID" value="NSX56365.1"/>
    <property type="molecule type" value="Genomic_DNA"/>
</dbReference>
<organism evidence="1 2">
    <name type="scientific">Parasulfitobacter algicola</name>
    <dbReference type="NCBI Taxonomy" id="2614809"/>
    <lineage>
        <taxon>Bacteria</taxon>
        <taxon>Pseudomonadati</taxon>
        <taxon>Pseudomonadota</taxon>
        <taxon>Alphaproteobacteria</taxon>
        <taxon>Rhodobacterales</taxon>
        <taxon>Roseobacteraceae</taxon>
        <taxon>Parasulfitobacter</taxon>
    </lineage>
</organism>
<accession>A0ABX2IYI7</accession>
<dbReference type="Gene3D" id="3.30.70.1520">
    <property type="entry name" value="Heterotetrameric sarcosine oxidase"/>
    <property type="match status" value="1"/>
</dbReference>